<protein>
    <submittedName>
        <fullName evidence="1">Uncharacterized protein</fullName>
    </submittedName>
</protein>
<dbReference type="AlphaFoldDB" id="A0A822LDE2"/>
<evidence type="ECO:0000313" key="1">
    <source>
        <dbReference type="EMBL" id="CCH94568.1"/>
    </source>
</evidence>
<name>A0A822LDE2_MICAE</name>
<evidence type="ECO:0000313" key="2">
    <source>
        <dbReference type="Proteomes" id="UP000005806"/>
    </source>
</evidence>
<gene>
    <name evidence="1" type="ORF">MICCA_3890001</name>
</gene>
<dbReference type="Proteomes" id="UP000005806">
    <property type="component" value="Unassembled WGS sequence"/>
</dbReference>
<dbReference type="EMBL" id="CAIH01000322">
    <property type="protein sequence ID" value="CCH94568.1"/>
    <property type="molecule type" value="Genomic_DNA"/>
</dbReference>
<organism evidence="1 2">
    <name type="scientific">Microcystis aeruginosa PCC 9432</name>
    <dbReference type="NCBI Taxonomy" id="1160280"/>
    <lineage>
        <taxon>Bacteria</taxon>
        <taxon>Bacillati</taxon>
        <taxon>Cyanobacteriota</taxon>
        <taxon>Cyanophyceae</taxon>
        <taxon>Oscillatoriophycideae</taxon>
        <taxon>Chroococcales</taxon>
        <taxon>Microcystaceae</taxon>
        <taxon>Microcystis</taxon>
    </lineage>
</organism>
<accession>A0A822LDE2</accession>
<sequence>MQPVIEAKFPIVRVLELSIKPLFNNLRSLTISSQGSENSVHRGTIFFNLGVKS</sequence>
<proteinExistence type="predicted"/>
<reference evidence="1 2" key="1">
    <citation type="submission" date="2012-04" db="EMBL/GenBank/DDBJ databases">
        <authorList>
            <person name="Genoscope - CEA"/>
        </authorList>
    </citation>
    <scope>NUCLEOTIDE SEQUENCE [LARGE SCALE GENOMIC DNA]</scope>
    <source>
        <strain evidence="1 2">9432</strain>
    </source>
</reference>
<comment type="caution">
    <text evidence="1">The sequence shown here is derived from an EMBL/GenBank/DDBJ whole genome shotgun (WGS) entry which is preliminary data.</text>
</comment>
<dbReference type="InterPro" id="IPR021787">
    <property type="entry name" value="DUF3352"/>
</dbReference>
<dbReference type="Pfam" id="PF11832">
    <property type="entry name" value="DUF3352"/>
    <property type="match status" value="1"/>
</dbReference>